<evidence type="ECO:0000256" key="4">
    <source>
        <dbReference type="ARBA" id="ARBA00022801"/>
    </source>
</evidence>
<evidence type="ECO:0000256" key="5">
    <source>
        <dbReference type="ARBA" id="ARBA00022833"/>
    </source>
</evidence>
<keyword evidence="2" id="KW-0645">Protease</keyword>
<dbReference type="InterPro" id="IPR036465">
    <property type="entry name" value="vWFA_dom_sf"/>
</dbReference>
<evidence type="ECO:0000256" key="7">
    <source>
        <dbReference type="SAM" id="Coils"/>
    </source>
</evidence>
<keyword evidence="11" id="KW-1185">Reference proteome</keyword>
<dbReference type="SUPFAM" id="SSF55486">
    <property type="entry name" value="Metalloproteases ('zincins'), catalytic domain"/>
    <property type="match status" value="1"/>
</dbReference>
<dbReference type="GO" id="GO:0046872">
    <property type="term" value="F:metal ion binding"/>
    <property type="evidence" value="ECO:0007669"/>
    <property type="project" value="UniProtKB-KW"/>
</dbReference>
<evidence type="ECO:0000313" key="11">
    <source>
        <dbReference type="Proteomes" id="UP000749559"/>
    </source>
</evidence>
<dbReference type="PANTHER" id="PTHR11733:SF224">
    <property type="entry name" value="NEPRILYSIN-2"/>
    <property type="match status" value="1"/>
</dbReference>
<evidence type="ECO:0000256" key="2">
    <source>
        <dbReference type="ARBA" id="ARBA00022670"/>
    </source>
</evidence>
<dbReference type="EMBL" id="CAIIXF020000009">
    <property type="protein sequence ID" value="CAH1795598.1"/>
    <property type="molecule type" value="Genomic_DNA"/>
</dbReference>
<dbReference type="InterPro" id="IPR002035">
    <property type="entry name" value="VWF_A"/>
</dbReference>
<comment type="caution">
    <text evidence="10">The sequence shown here is derived from an EMBL/GenBank/DDBJ whole genome shotgun (WGS) entry which is preliminary data.</text>
</comment>
<feature type="coiled-coil region" evidence="7">
    <location>
        <begin position="668"/>
        <end position="695"/>
    </location>
</feature>
<keyword evidence="6" id="KW-0482">Metalloprotease</keyword>
<dbReference type="Gene3D" id="1.10.1380.10">
    <property type="entry name" value="Neutral endopeptidase , domain2"/>
    <property type="match status" value="1"/>
</dbReference>
<dbReference type="Pfam" id="PF01431">
    <property type="entry name" value="Peptidase_M13"/>
    <property type="match status" value="1"/>
</dbReference>
<dbReference type="Gene3D" id="3.40.50.410">
    <property type="entry name" value="von Willebrand factor, type A domain"/>
    <property type="match status" value="1"/>
</dbReference>
<evidence type="ECO:0000256" key="6">
    <source>
        <dbReference type="ARBA" id="ARBA00023049"/>
    </source>
</evidence>
<evidence type="ECO:0000256" key="3">
    <source>
        <dbReference type="ARBA" id="ARBA00022723"/>
    </source>
</evidence>
<dbReference type="PANTHER" id="PTHR11733">
    <property type="entry name" value="ZINC METALLOPROTEASE FAMILY M13 NEPRILYSIN-RELATED"/>
    <property type="match status" value="1"/>
</dbReference>
<dbReference type="GO" id="GO:0016485">
    <property type="term" value="P:protein processing"/>
    <property type="evidence" value="ECO:0007669"/>
    <property type="project" value="TreeGrafter"/>
</dbReference>
<evidence type="ECO:0000259" key="9">
    <source>
        <dbReference type="PROSITE" id="PS50234"/>
    </source>
</evidence>
<dbReference type="AlphaFoldDB" id="A0A8S4PPH4"/>
<name>A0A8S4PPH4_OWEFU</name>
<comment type="cofactor">
    <cofactor evidence="1">
        <name>Zn(2+)</name>
        <dbReference type="ChEBI" id="CHEBI:29105"/>
    </cofactor>
</comment>
<dbReference type="InterPro" id="IPR042089">
    <property type="entry name" value="Peptidase_M13_dom_2"/>
</dbReference>
<dbReference type="Proteomes" id="UP000749559">
    <property type="component" value="Unassembled WGS sequence"/>
</dbReference>
<feature type="domain" description="VWFA" evidence="9">
    <location>
        <begin position="34"/>
        <end position="230"/>
    </location>
</feature>
<evidence type="ECO:0000256" key="8">
    <source>
        <dbReference type="SAM" id="SignalP"/>
    </source>
</evidence>
<dbReference type="GO" id="GO:0005886">
    <property type="term" value="C:plasma membrane"/>
    <property type="evidence" value="ECO:0007669"/>
    <property type="project" value="TreeGrafter"/>
</dbReference>
<dbReference type="GO" id="GO:0004222">
    <property type="term" value="F:metalloendopeptidase activity"/>
    <property type="evidence" value="ECO:0007669"/>
    <property type="project" value="InterPro"/>
</dbReference>
<dbReference type="PROSITE" id="PS51885">
    <property type="entry name" value="NEPRILYSIN"/>
    <property type="match status" value="1"/>
</dbReference>
<reference evidence="10" key="1">
    <citation type="submission" date="2022-03" db="EMBL/GenBank/DDBJ databases">
        <authorList>
            <person name="Martin C."/>
        </authorList>
    </citation>
    <scope>NUCLEOTIDE SEQUENCE</scope>
</reference>
<dbReference type="Gene3D" id="3.40.390.10">
    <property type="entry name" value="Collagenase (Catalytic Domain)"/>
    <property type="match status" value="1"/>
</dbReference>
<evidence type="ECO:0000313" key="10">
    <source>
        <dbReference type="EMBL" id="CAH1795598.1"/>
    </source>
</evidence>
<dbReference type="CDD" id="cd00198">
    <property type="entry name" value="vWFA"/>
    <property type="match status" value="1"/>
</dbReference>
<organism evidence="10 11">
    <name type="scientific">Owenia fusiformis</name>
    <name type="common">Polychaete worm</name>
    <dbReference type="NCBI Taxonomy" id="6347"/>
    <lineage>
        <taxon>Eukaryota</taxon>
        <taxon>Metazoa</taxon>
        <taxon>Spiralia</taxon>
        <taxon>Lophotrochozoa</taxon>
        <taxon>Annelida</taxon>
        <taxon>Polychaeta</taxon>
        <taxon>Sedentaria</taxon>
        <taxon>Canalipalpata</taxon>
        <taxon>Sabellida</taxon>
        <taxon>Oweniida</taxon>
        <taxon>Oweniidae</taxon>
        <taxon>Owenia</taxon>
    </lineage>
</organism>
<keyword evidence="5" id="KW-0862">Zinc</keyword>
<dbReference type="InterPro" id="IPR024079">
    <property type="entry name" value="MetalloPept_cat_dom_sf"/>
</dbReference>
<feature type="chain" id="PRO_5035927047" description="VWFA domain-containing protein" evidence="8">
    <location>
        <begin position="26"/>
        <end position="939"/>
    </location>
</feature>
<gene>
    <name evidence="10" type="ORF">OFUS_LOCUS20117</name>
</gene>
<dbReference type="Pfam" id="PF05649">
    <property type="entry name" value="Peptidase_M13_N"/>
    <property type="match status" value="1"/>
</dbReference>
<keyword evidence="3" id="KW-0479">Metal-binding</keyword>
<dbReference type="OrthoDB" id="6475849at2759"/>
<dbReference type="CDD" id="cd08662">
    <property type="entry name" value="M13"/>
    <property type="match status" value="1"/>
</dbReference>
<proteinExistence type="predicted"/>
<accession>A0A8S4PPH4</accession>
<keyword evidence="8" id="KW-0732">Signal</keyword>
<keyword evidence="7" id="KW-0175">Coiled coil</keyword>
<dbReference type="SMART" id="SM00327">
    <property type="entry name" value="VWA"/>
    <property type="match status" value="1"/>
</dbReference>
<keyword evidence="4" id="KW-0378">Hydrolase</keyword>
<dbReference type="PRINTS" id="PR00786">
    <property type="entry name" value="NEPRILYSIN"/>
</dbReference>
<sequence>MWQFVALVLVAQCLITFSLIGGLNAEEPKDLCVDLVFAVDNPATISEDQSETIHKLVYNILSGVDIGSKKAKVGLITFGYSAKVEFGINKFKTRQDLSEAIREVTTKKLKPKKPDPGLALWDALRLIGRNAELLKNKATDAFSGNARGRVLVIITSYSGILSSRLVKAVKQMNKIKQDGILPLLVQLDTKSPGIRTNRVKPFKILLDEDNYIRENISEASLKIANVLDSFKCGCQGTADVCLTKECVQAAAAMIKAMDETVDPCDDFHEYACGRYLKENVIPEDKTSIGRFVTLDDEVRLKLRASLEEDVGPNDIKATIKAKDMYAACVNETLIENRRMTPMRDYINSLGGWPILGNVSWSTWKENEFDWQSLAAQTRRLSIFALMSPIVDIDSKNSSVFILKLEHAYQLGMPGSNSREYLLNGRNDTFVKAYEEWMVSFVMLMKETDDKTIEAKVRKDVGDVIDFDMEIANITISKEERRDRERFYNKWTIEFLQKNITEVDWLRYFNKVFEGVNVTIKKDLEINVAVPQYIRNLIALVNRTPKHVVANYLLWIAMTDAGGLHLSVGIDFKEIKYRYNEVLFGSTLDKPRWELCTVFTADYLIKLPSSRLYLANNFNRESKKVALDMVHELKLSFAEMVKELDWMDDATKKVALDKLEAMRMIIGFEDFILEDAERLNKEYEELKINRGQMFESVVEGMYYLANNGLKKIGQLVTDENSGLSQALPPHQVNAAYDPSLNQMIFASGILQGLFFNKDFPKALNFGAIGVVIGHEMTHGFDDEGRLYDKDGNLFQWWSENVIKDFKKRAQCFINQYGNFTIPEINMNLNGINTQGENIADNGGLKQALSAYRNWAKRQDGRENGLPGLALSNEQLFFLSFAQIWCGKERPEQLIKRVRTLRHPNGRFRAFGTLQNCPDFSEAFNCKKGDKMNPENKCKLW</sequence>
<evidence type="ECO:0000256" key="1">
    <source>
        <dbReference type="ARBA" id="ARBA00001947"/>
    </source>
</evidence>
<dbReference type="InterPro" id="IPR000718">
    <property type="entry name" value="Peptidase_M13"/>
</dbReference>
<protein>
    <recommendedName>
        <fullName evidence="9">VWFA domain-containing protein</fullName>
    </recommendedName>
</protein>
<dbReference type="Pfam" id="PF00092">
    <property type="entry name" value="VWA"/>
    <property type="match status" value="1"/>
</dbReference>
<dbReference type="PROSITE" id="PS50234">
    <property type="entry name" value="VWFA"/>
    <property type="match status" value="1"/>
</dbReference>
<dbReference type="InterPro" id="IPR008753">
    <property type="entry name" value="Peptidase_M13_N"/>
</dbReference>
<feature type="signal peptide" evidence="8">
    <location>
        <begin position="1"/>
        <end position="25"/>
    </location>
</feature>
<dbReference type="SUPFAM" id="SSF53300">
    <property type="entry name" value="vWA-like"/>
    <property type="match status" value="1"/>
</dbReference>
<dbReference type="InterPro" id="IPR018497">
    <property type="entry name" value="Peptidase_M13_C"/>
</dbReference>